<dbReference type="InterPro" id="IPR006311">
    <property type="entry name" value="TAT_signal"/>
</dbReference>
<name>W9H2H0_9PROT</name>
<comment type="caution">
    <text evidence="1">The sequence shown here is derived from an EMBL/GenBank/DDBJ whole genome shotgun (WGS) entry which is preliminary data.</text>
</comment>
<proteinExistence type="predicted"/>
<dbReference type="PROSITE" id="PS51318">
    <property type="entry name" value="TAT"/>
    <property type="match status" value="1"/>
</dbReference>
<dbReference type="Proteomes" id="UP000019486">
    <property type="component" value="Unassembled WGS sequence"/>
</dbReference>
<evidence type="ECO:0000313" key="2">
    <source>
        <dbReference type="Proteomes" id="UP000019486"/>
    </source>
</evidence>
<gene>
    <name evidence="1" type="ORF">N825_08345</name>
</gene>
<evidence type="ECO:0000313" key="1">
    <source>
        <dbReference type="EMBL" id="EWY39001.1"/>
    </source>
</evidence>
<dbReference type="AlphaFoldDB" id="W9H2H0"/>
<reference evidence="1 2" key="1">
    <citation type="submission" date="2013-08" db="EMBL/GenBank/DDBJ databases">
        <title>The genome sequence of Skermanella stibiiresistens.</title>
        <authorList>
            <person name="Zhu W."/>
            <person name="Wang G."/>
        </authorList>
    </citation>
    <scope>NUCLEOTIDE SEQUENCE [LARGE SCALE GENOMIC DNA]</scope>
    <source>
        <strain evidence="1 2">SB22</strain>
    </source>
</reference>
<accession>W9H2H0</accession>
<dbReference type="STRING" id="1385369.N825_08345"/>
<dbReference type="Pfam" id="PF12318">
    <property type="entry name" value="FAD-SLDH"/>
    <property type="match status" value="1"/>
</dbReference>
<dbReference type="InterPro" id="IPR024651">
    <property type="entry name" value="FAD-SLDH_ssu"/>
</dbReference>
<protein>
    <recommendedName>
        <fullName evidence="3">Membrane bound FAD containing D-sorbitol dehydrogenase</fullName>
    </recommendedName>
</protein>
<dbReference type="OrthoDB" id="8478903at2"/>
<keyword evidence="2" id="KW-1185">Reference proteome</keyword>
<sequence>MSDAQASPAKEPTRRDVLTGLAGGVALALAPASALGAMAGAPGKAITPFLAISSKLTGIELDASYLDLARTVWDALVPVHGLPTLETLVQVVANAPPDRPLKDVMVEHGLLPVAQALTSTWYTGASATVGGPVLFYDDALMWRACAFTKPPVTCGGEFGYWQHAWVPPTTGLAVNVPSSKNRA</sequence>
<dbReference type="RefSeq" id="WP_037455406.1">
    <property type="nucleotide sequence ID" value="NZ_AVFL01000014.1"/>
</dbReference>
<evidence type="ECO:0008006" key="3">
    <source>
        <dbReference type="Google" id="ProtNLM"/>
    </source>
</evidence>
<organism evidence="1 2">
    <name type="scientific">Skermanella stibiiresistens SB22</name>
    <dbReference type="NCBI Taxonomy" id="1385369"/>
    <lineage>
        <taxon>Bacteria</taxon>
        <taxon>Pseudomonadati</taxon>
        <taxon>Pseudomonadota</taxon>
        <taxon>Alphaproteobacteria</taxon>
        <taxon>Rhodospirillales</taxon>
        <taxon>Azospirillaceae</taxon>
        <taxon>Skermanella</taxon>
    </lineage>
</organism>
<dbReference type="EMBL" id="AVFL01000014">
    <property type="protein sequence ID" value="EWY39001.1"/>
    <property type="molecule type" value="Genomic_DNA"/>
</dbReference>